<dbReference type="Proteomes" id="UP001497482">
    <property type="component" value="Chromosome 2"/>
</dbReference>
<feature type="region of interest" description="Disordered" evidence="8">
    <location>
        <begin position="28"/>
        <end position="57"/>
    </location>
</feature>
<reference evidence="10 11" key="1">
    <citation type="submission" date="2024-04" db="EMBL/GenBank/DDBJ databases">
        <authorList>
            <person name="Waldvogel A.-M."/>
            <person name="Schoenle A."/>
        </authorList>
    </citation>
    <scope>NUCLEOTIDE SEQUENCE [LARGE SCALE GENOMIC DNA]</scope>
</reference>
<dbReference type="PANTHER" id="PTHR28607:SF3">
    <property type="entry name" value="MEMBRANE PROTEIN FAM174B"/>
    <property type="match status" value="1"/>
</dbReference>
<evidence type="ECO:0000256" key="3">
    <source>
        <dbReference type="ARBA" id="ARBA00022692"/>
    </source>
</evidence>
<protein>
    <submittedName>
        <fullName evidence="10">Uncharacterized protein</fullName>
    </submittedName>
</protein>
<proteinExistence type="inferred from homology"/>
<evidence type="ECO:0000256" key="6">
    <source>
        <dbReference type="ARBA" id="ARBA00023136"/>
    </source>
</evidence>
<dbReference type="PANTHER" id="PTHR28607">
    <property type="entry name" value="EXPRESSED PROTEIN"/>
    <property type="match status" value="1"/>
</dbReference>
<keyword evidence="3 9" id="KW-0812">Transmembrane</keyword>
<dbReference type="GO" id="GO:0016020">
    <property type="term" value="C:membrane"/>
    <property type="evidence" value="ECO:0007669"/>
    <property type="project" value="UniProtKB-SubCell"/>
</dbReference>
<evidence type="ECO:0000256" key="8">
    <source>
        <dbReference type="SAM" id="MobiDB-lite"/>
    </source>
</evidence>
<feature type="region of interest" description="Disordered" evidence="8">
    <location>
        <begin position="107"/>
        <end position="126"/>
    </location>
</feature>
<evidence type="ECO:0000256" key="7">
    <source>
        <dbReference type="ARBA" id="ARBA00023180"/>
    </source>
</evidence>
<organism evidence="10 11">
    <name type="scientific">Knipowitschia caucasica</name>
    <name type="common">Caucasian dwarf goby</name>
    <name type="synonym">Pomatoschistus caucasicus</name>
    <dbReference type="NCBI Taxonomy" id="637954"/>
    <lineage>
        <taxon>Eukaryota</taxon>
        <taxon>Metazoa</taxon>
        <taxon>Chordata</taxon>
        <taxon>Craniata</taxon>
        <taxon>Vertebrata</taxon>
        <taxon>Euteleostomi</taxon>
        <taxon>Actinopterygii</taxon>
        <taxon>Neopterygii</taxon>
        <taxon>Teleostei</taxon>
        <taxon>Neoteleostei</taxon>
        <taxon>Acanthomorphata</taxon>
        <taxon>Gobiaria</taxon>
        <taxon>Gobiiformes</taxon>
        <taxon>Gobioidei</taxon>
        <taxon>Gobiidae</taxon>
        <taxon>Gobiinae</taxon>
        <taxon>Knipowitschia</taxon>
    </lineage>
</organism>
<keyword evidence="4" id="KW-0732">Signal</keyword>
<keyword evidence="6 9" id="KW-0472">Membrane</keyword>
<evidence type="ECO:0000313" key="11">
    <source>
        <dbReference type="Proteomes" id="UP001497482"/>
    </source>
</evidence>
<keyword evidence="5 9" id="KW-1133">Transmembrane helix</keyword>
<evidence type="ECO:0000256" key="1">
    <source>
        <dbReference type="ARBA" id="ARBA00004479"/>
    </source>
</evidence>
<dbReference type="InterPro" id="IPR009565">
    <property type="entry name" value="FAM174-like"/>
</dbReference>
<comment type="similarity">
    <text evidence="2">Belongs to the FAM174 family.</text>
</comment>
<evidence type="ECO:0000313" key="10">
    <source>
        <dbReference type="EMBL" id="CAL1591838.1"/>
    </source>
</evidence>
<accession>A0AAV2KP58</accession>
<name>A0AAV2KP58_KNICA</name>
<sequence>MCDVSSTRIALAPLLRAGADSAAVDSPLLRTSTSTSTRTHRAEGKPLFASPRSSPPSPCTMSALTKTLSALTVAWTCWWCVTAEVSLGAASSTSSISSSSALRNSSSSASTRALQPPHNATDSRQSTLMRSLPSLRSGVFFLCAVTAALVLCLLLKVLRSGRRIRRTRKYDIMMTPGERMEMASLNQEDPHPAPNQDDLQAALTSAGEQL</sequence>
<feature type="region of interest" description="Disordered" evidence="8">
    <location>
        <begin position="185"/>
        <end position="210"/>
    </location>
</feature>
<evidence type="ECO:0000256" key="2">
    <source>
        <dbReference type="ARBA" id="ARBA00006986"/>
    </source>
</evidence>
<gene>
    <name evidence="10" type="ORF">KC01_LOCUS21173</name>
</gene>
<keyword evidence="7" id="KW-0325">Glycoprotein</keyword>
<feature type="transmembrane region" description="Helical" evidence="9">
    <location>
        <begin position="138"/>
        <end position="158"/>
    </location>
</feature>
<evidence type="ECO:0000256" key="9">
    <source>
        <dbReference type="SAM" id="Phobius"/>
    </source>
</evidence>
<dbReference type="Pfam" id="PF06679">
    <property type="entry name" value="DUF1180"/>
    <property type="match status" value="1"/>
</dbReference>
<evidence type="ECO:0000256" key="5">
    <source>
        <dbReference type="ARBA" id="ARBA00022989"/>
    </source>
</evidence>
<evidence type="ECO:0000256" key="4">
    <source>
        <dbReference type="ARBA" id="ARBA00022729"/>
    </source>
</evidence>
<dbReference type="EMBL" id="OZ035824">
    <property type="protein sequence ID" value="CAL1591838.1"/>
    <property type="molecule type" value="Genomic_DNA"/>
</dbReference>
<comment type="subcellular location">
    <subcellularLocation>
        <location evidence="1">Membrane</location>
        <topology evidence="1">Single-pass type I membrane protein</topology>
    </subcellularLocation>
</comment>
<dbReference type="AlphaFoldDB" id="A0AAV2KP58"/>
<keyword evidence="11" id="KW-1185">Reference proteome</keyword>